<dbReference type="Pfam" id="PF01323">
    <property type="entry name" value="DSBA"/>
    <property type="match status" value="1"/>
</dbReference>
<accession>A0ABV5VYV3</accession>
<name>A0ABV5VYV3_9BACL</name>
<evidence type="ECO:0000313" key="3">
    <source>
        <dbReference type="Proteomes" id="UP001589619"/>
    </source>
</evidence>
<keyword evidence="3" id="KW-1185">Reference proteome</keyword>
<dbReference type="InterPro" id="IPR036249">
    <property type="entry name" value="Thioredoxin-like_sf"/>
</dbReference>
<sequence>MKVEIWSDFICPFCYIGKRRFEQALERFPHRSELQIEYRSFELDPRSKRDLQGDIHDMLSAKYGMSREQAKAANANVGEQAKSVGLAFHFDTMKPTNTFDAHRLAHLAGRYGKSAEMTERLLYAYFTESAHLGDREVLTALAAEVGLDREEAARYLSTEEGSDEVRADEQEAAALGVRGVPFFVINRKYAISGAQPADVFVDTLLKAWQEEHPLVFVNGAEGAGSDGFCEDGVCAVPPTPEIDKGSSN</sequence>
<evidence type="ECO:0000313" key="2">
    <source>
        <dbReference type="EMBL" id="MFB9753489.1"/>
    </source>
</evidence>
<dbReference type="RefSeq" id="WP_344901262.1">
    <property type="nucleotide sequence ID" value="NZ_BAAAYO010000001.1"/>
</dbReference>
<dbReference type="EMBL" id="JBHMAG010000012">
    <property type="protein sequence ID" value="MFB9753489.1"/>
    <property type="molecule type" value="Genomic_DNA"/>
</dbReference>
<gene>
    <name evidence="2" type="ORF">ACFFNY_18135</name>
</gene>
<comment type="caution">
    <text evidence="2">The sequence shown here is derived from an EMBL/GenBank/DDBJ whole genome shotgun (WGS) entry which is preliminary data.</text>
</comment>
<organism evidence="2 3">
    <name type="scientific">Paenibacillus hodogayensis</name>
    <dbReference type="NCBI Taxonomy" id="279208"/>
    <lineage>
        <taxon>Bacteria</taxon>
        <taxon>Bacillati</taxon>
        <taxon>Bacillota</taxon>
        <taxon>Bacilli</taxon>
        <taxon>Bacillales</taxon>
        <taxon>Paenibacillaceae</taxon>
        <taxon>Paenibacillus</taxon>
    </lineage>
</organism>
<feature type="domain" description="DSBA-like thioredoxin" evidence="1">
    <location>
        <begin position="3"/>
        <end position="204"/>
    </location>
</feature>
<dbReference type="Gene3D" id="3.40.30.10">
    <property type="entry name" value="Glutaredoxin"/>
    <property type="match status" value="1"/>
</dbReference>
<dbReference type="SUPFAM" id="SSF52833">
    <property type="entry name" value="Thioredoxin-like"/>
    <property type="match status" value="1"/>
</dbReference>
<protein>
    <submittedName>
        <fullName evidence="2">DsbA family oxidoreductase</fullName>
    </submittedName>
</protein>
<reference evidence="2 3" key="1">
    <citation type="submission" date="2024-09" db="EMBL/GenBank/DDBJ databases">
        <authorList>
            <person name="Sun Q."/>
            <person name="Mori K."/>
        </authorList>
    </citation>
    <scope>NUCLEOTIDE SEQUENCE [LARGE SCALE GENOMIC DNA]</scope>
    <source>
        <strain evidence="2 3">JCM 12520</strain>
    </source>
</reference>
<proteinExistence type="predicted"/>
<dbReference type="CDD" id="cd03024">
    <property type="entry name" value="DsbA_FrnE"/>
    <property type="match status" value="1"/>
</dbReference>
<evidence type="ECO:0000259" key="1">
    <source>
        <dbReference type="Pfam" id="PF01323"/>
    </source>
</evidence>
<dbReference type="Proteomes" id="UP001589619">
    <property type="component" value="Unassembled WGS sequence"/>
</dbReference>
<dbReference type="PANTHER" id="PTHR13887:SF41">
    <property type="entry name" value="THIOREDOXIN SUPERFAMILY PROTEIN"/>
    <property type="match status" value="1"/>
</dbReference>
<dbReference type="InterPro" id="IPR001853">
    <property type="entry name" value="DSBA-like_thioredoxin_dom"/>
</dbReference>
<dbReference type="PANTHER" id="PTHR13887">
    <property type="entry name" value="GLUTATHIONE S-TRANSFERASE KAPPA"/>
    <property type="match status" value="1"/>
</dbReference>